<keyword evidence="1" id="KW-0805">Transcription regulation</keyword>
<dbReference type="RefSeq" id="WP_056936941.1">
    <property type="nucleotide sequence ID" value="NZ_AZFN01000005.1"/>
</dbReference>
<evidence type="ECO:0000256" key="1">
    <source>
        <dbReference type="ARBA" id="ARBA00023015"/>
    </source>
</evidence>
<evidence type="ECO:0000313" key="5">
    <source>
        <dbReference type="EMBL" id="KRM03178.1"/>
    </source>
</evidence>
<dbReference type="AlphaFoldDB" id="A0A0R1VCH3"/>
<dbReference type="EMBL" id="AZFN01000005">
    <property type="protein sequence ID" value="KRM03178.1"/>
    <property type="molecule type" value="Genomic_DNA"/>
</dbReference>
<dbReference type="GO" id="GO:0000976">
    <property type="term" value="F:transcription cis-regulatory region binding"/>
    <property type="evidence" value="ECO:0007669"/>
    <property type="project" value="TreeGrafter"/>
</dbReference>
<dbReference type="PANTHER" id="PTHR30146">
    <property type="entry name" value="LACI-RELATED TRANSCRIPTIONAL REPRESSOR"/>
    <property type="match status" value="1"/>
</dbReference>
<organism evidence="5 6">
    <name type="scientific">Limosilactobacillus gastricus DSM 16045</name>
    <dbReference type="NCBI Taxonomy" id="1423749"/>
    <lineage>
        <taxon>Bacteria</taxon>
        <taxon>Bacillati</taxon>
        <taxon>Bacillota</taxon>
        <taxon>Bacilli</taxon>
        <taxon>Lactobacillales</taxon>
        <taxon>Lactobacillaceae</taxon>
        <taxon>Limosilactobacillus</taxon>
    </lineage>
</organism>
<dbReference type="PATRIC" id="fig|1423749.3.peg.1518"/>
<dbReference type="InterPro" id="IPR046335">
    <property type="entry name" value="LacI/GalR-like_sensor"/>
</dbReference>
<evidence type="ECO:0000256" key="2">
    <source>
        <dbReference type="ARBA" id="ARBA00023125"/>
    </source>
</evidence>
<dbReference type="GO" id="GO:0003700">
    <property type="term" value="F:DNA-binding transcription factor activity"/>
    <property type="evidence" value="ECO:0007669"/>
    <property type="project" value="TreeGrafter"/>
</dbReference>
<dbReference type="PANTHER" id="PTHR30146:SF109">
    <property type="entry name" value="HTH-TYPE TRANSCRIPTIONAL REGULATOR GALS"/>
    <property type="match status" value="1"/>
</dbReference>
<keyword evidence="3" id="KW-0804">Transcription</keyword>
<feature type="domain" description="HTH lacI-type" evidence="4">
    <location>
        <begin position="3"/>
        <end position="58"/>
    </location>
</feature>
<proteinExistence type="predicted"/>
<dbReference type="PROSITE" id="PS00356">
    <property type="entry name" value="HTH_LACI_1"/>
    <property type="match status" value="1"/>
</dbReference>
<dbReference type="SUPFAM" id="SSF53822">
    <property type="entry name" value="Periplasmic binding protein-like I"/>
    <property type="match status" value="1"/>
</dbReference>
<dbReference type="Gene3D" id="1.10.260.40">
    <property type="entry name" value="lambda repressor-like DNA-binding domains"/>
    <property type="match status" value="1"/>
</dbReference>
<dbReference type="Pfam" id="PF13377">
    <property type="entry name" value="Peripla_BP_3"/>
    <property type="match status" value="1"/>
</dbReference>
<dbReference type="SMART" id="SM00354">
    <property type="entry name" value="HTH_LACI"/>
    <property type="match status" value="1"/>
</dbReference>
<reference evidence="5 6" key="1">
    <citation type="journal article" date="2015" name="Genome Announc.">
        <title>Expanding the biotechnology potential of lactobacilli through comparative genomics of 213 strains and associated genera.</title>
        <authorList>
            <person name="Sun Z."/>
            <person name="Harris H.M."/>
            <person name="McCann A."/>
            <person name="Guo C."/>
            <person name="Argimon S."/>
            <person name="Zhang W."/>
            <person name="Yang X."/>
            <person name="Jeffery I.B."/>
            <person name="Cooney J.C."/>
            <person name="Kagawa T.F."/>
            <person name="Liu W."/>
            <person name="Song Y."/>
            <person name="Salvetti E."/>
            <person name="Wrobel A."/>
            <person name="Rasinkangas P."/>
            <person name="Parkhill J."/>
            <person name="Rea M.C."/>
            <person name="O'Sullivan O."/>
            <person name="Ritari J."/>
            <person name="Douillard F.P."/>
            <person name="Paul Ross R."/>
            <person name="Yang R."/>
            <person name="Briner A.E."/>
            <person name="Felis G.E."/>
            <person name="de Vos W.M."/>
            <person name="Barrangou R."/>
            <person name="Klaenhammer T.R."/>
            <person name="Caufield P.W."/>
            <person name="Cui Y."/>
            <person name="Zhang H."/>
            <person name="O'Toole P.W."/>
        </authorList>
    </citation>
    <scope>NUCLEOTIDE SEQUENCE [LARGE SCALE GENOMIC DNA]</scope>
    <source>
        <strain evidence="5 6">DSM 16045</strain>
    </source>
</reference>
<evidence type="ECO:0000256" key="3">
    <source>
        <dbReference type="ARBA" id="ARBA00023163"/>
    </source>
</evidence>
<dbReference type="Pfam" id="PF00356">
    <property type="entry name" value="LacI"/>
    <property type="match status" value="1"/>
</dbReference>
<dbReference type="InterPro" id="IPR010982">
    <property type="entry name" value="Lambda_DNA-bd_dom_sf"/>
</dbReference>
<evidence type="ECO:0000259" key="4">
    <source>
        <dbReference type="PROSITE" id="PS50932"/>
    </source>
</evidence>
<dbReference type="SUPFAM" id="SSF47413">
    <property type="entry name" value="lambda repressor-like DNA-binding domains"/>
    <property type="match status" value="1"/>
</dbReference>
<dbReference type="PRINTS" id="PR00036">
    <property type="entry name" value="HTHLACI"/>
</dbReference>
<sequence>MTATIKDVANLAGVSTATVSRVLSDKKGTYSQQAAQKVLAAAKKLGYVKNVAAAELVSKSSNRIAVILNNTLTNFWTDVIKGIYDAAMEMGYQIFILYAGDKNLPQFHNALDVALERPLAGILMISTMIDQKAKDRLQASGVPFRLVSIYDEKKRLYKDLPYTSSNNVEIATIATRYLIELGHERIGLVGIDRSNTGQQRLFGFEQEMIKHQLPIEPSWIHYGNYSYPTGQNSFADLLNDQLTAVITASDMIAVGMIQQANVSGITLPQQLSILSIDGTYLCDITTPTITSVTQNFYQMGRQSVIGLLNNQPAEFIPVKITERQSTIRI</sequence>
<keyword evidence="2" id="KW-0238">DNA-binding</keyword>
<dbReference type="CDD" id="cd01392">
    <property type="entry name" value="HTH_LacI"/>
    <property type="match status" value="1"/>
</dbReference>
<name>A0A0R1VCH3_9LACO</name>
<keyword evidence="6" id="KW-1185">Reference proteome</keyword>
<dbReference type="Proteomes" id="UP000051739">
    <property type="component" value="Unassembled WGS sequence"/>
</dbReference>
<protein>
    <submittedName>
        <fullName evidence="5">Transcription regulator</fullName>
    </submittedName>
</protein>
<dbReference type="PROSITE" id="PS50932">
    <property type="entry name" value="HTH_LACI_2"/>
    <property type="match status" value="1"/>
</dbReference>
<dbReference type="InterPro" id="IPR028082">
    <property type="entry name" value="Peripla_BP_I"/>
</dbReference>
<gene>
    <name evidence="5" type="ORF">FC60_GL001474</name>
</gene>
<evidence type="ECO:0000313" key="6">
    <source>
        <dbReference type="Proteomes" id="UP000051739"/>
    </source>
</evidence>
<comment type="caution">
    <text evidence="5">The sequence shown here is derived from an EMBL/GenBank/DDBJ whole genome shotgun (WGS) entry which is preliminary data.</text>
</comment>
<accession>A0A0R1VCH3</accession>
<dbReference type="InterPro" id="IPR000843">
    <property type="entry name" value="HTH_LacI"/>
</dbReference>
<dbReference type="Gene3D" id="3.40.50.2300">
    <property type="match status" value="2"/>
</dbReference>